<proteinExistence type="predicted"/>
<dbReference type="AlphaFoldDB" id="A0A8X7VQD9"/>
<keyword evidence="2" id="KW-1185">Reference proteome</keyword>
<name>A0A8X7VQD9_BRACI</name>
<accession>A0A8X7VQD9</accession>
<evidence type="ECO:0000313" key="2">
    <source>
        <dbReference type="Proteomes" id="UP000886595"/>
    </source>
</evidence>
<protein>
    <recommendedName>
        <fullName evidence="3">DUF223 domain-containing protein</fullName>
    </recommendedName>
</protein>
<dbReference type="EMBL" id="JAAMPC010000004">
    <property type="protein sequence ID" value="KAG2315253.1"/>
    <property type="molecule type" value="Genomic_DNA"/>
</dbReference>
<organism evidence="1 2">
    <name type="scientific">Brassica carinata</name>
    <name type="common">Ethiopian mustard</name>
    <name type="synonym">Abyssinian cabbage</name>
    <dbReference type="NCBI Taxonomy" id="52824"/>
    <lineage>
        <taxon>Eukaryota</taxon>
        <taxon>Viridiplantae</taxon>
        <taxon>Streptophyta</taxon>
        <taxon>Embryophyta</taxon>
        <taxon>Tracheophyta</taxon>
        <taxon>Spermatophyta</taxon>
        <taxon>Magnoliopsida</taxon>
        <taxon>eudicotyledons</taxon>
        <taxon>Gunneridae</taxon>
        <taxon>Pentapetalae</taxon>
        <taxon>rosids</taxon>
        <taxon>malvids</taxon>
        <taxon>Brassicales</taxon>
        <taxon>Brassicaceae</taxon>
        <taxon>Brassiceae</taxon>
        <taxon>Brassica</taxon>
    </lineage>
</organism>
<evidence type="ECO:0000313" key="1">
    <source>
        <dbReference type="EMBL" id="KAG2315253.1"/>
    </source>
</evidence>
<evidence type="ECO:0008006" key="3">
    <source>
        <dbReference type="Google" id="ProtNLM"/>
    </source>
</evidence>
<gene>
    <name evidence="1" type="ORF">Bca52824_018375</name>
</gene>
<sequence length="167" mass="19529">MEIFRVEVQHAYPGFQPTKSRFNLTAMRYTQVHIIDPLNNRLFMDFENIHAIHRIDNMDRNCPIDTMGVVFNTEAHFDDPASPRMVFYIRDSIDSQIKCVTIGDHAYAFRDGLENMRGRSGILVLLIYGLRPRLDYLTSGSIRFCQRLRSSDNLCSTVTLMFRDMWL</sequence>
<dbReference type="Proteomes" id="UP000886595">
    <property type="component" value="Unassembled WGS sequence"/>
</dbReference>
<comment type="caution">
    <text evidence="1">The sequence shown here is derived from an EMBL/GenBank/DDBJ whole genome shotgun (WGS) entry which is preliminary data.</text>
</comment>
<reference evidence="1 2" key="1">
    <citation type="submission" date="2020-02" db="EMBL/GenBank/DDBJ databases">
        <authorList>
            <person name="Ma Q."/>
            <person name="Huang Y."/>
            <person name="Song X."/>
            <person name="Pei D."/>
        </authorList>
    </citation>
    <scope>NUCLEOTIDE SEQUENCE [LARGE SCALE GENOMIC DNA]</scope>
    <source>
        <strain evidence="1">Sxm20200214</strain>
        <tissue evidence="1">Leaf</tissue>
    </source>
</reference>